<dbReference type="OMA" id="QGMLKVH"/>
<keyword evidence="7" id="KW-0819">tRNA processing</keyword>
<accession>A0A9Q8PEN2</accession>
<feature type="compositionally biased region" description="Low complexity" evidence="9">
    <location>
        <begin position="150"/>
        <end position="162"/>
    </location>
</feature>
<dbReference type="Pfam" id="PF05625">
    <property type="entry name" value="PAXNEB"/>
    <property type="match status" value="1"/>
</dbReference>
<evidence type="ECO:0000313" key="10">
    <source>
        <dbReference type="EMBL" id="UJO21075.1"/>
    </source>
</evidence>
<feature type="region of interest" description="Disordered" evidence="9">
    <location>
        <begin position="141"/>
        <end position="164"/>
    </location>
</feature>
<dbReference type="GO" id="GO:0002098">
    <property type="term" value="P:tRNA wobble uridine modification"/>
    <property type="evidence" value="ECO:0007669"/>
    <property type="project" value="InterPro"/>
</dbReference>
<dbReference type="InterPro" id="IPR027417">
    <property type="entry name" value="P-loop_NTPase"/>
</dbReference>
<dbReference type="CDD" id="cd19494">
    <property type="entry name" value="Elp4"/>
    <property type="match status" value="1"/>
</dbReference>
<reference evidence="10" key="1">
    <citation type="submission" date="2021-12" db="EMBL/GenBank/DDBJ databases">
        <authorList>
            <person name="Zaccaron A."/>
            <person name="Stergiopoulos I."/>
        </authorList>
    </citation>
    <scope>NUCLEOTIDE SEQUENCE</scope>
    <source>
        <strain evidence="10">Race5_Kim</strain>
    </source>
</reference>
<evidence type="ECO:0000256" key="5">
    <source>
        <dbReference type="ARBA" id="ARBA00020265"/>
    </source>
</evidence>
<comment type="similarity">
    <text evidence="4">Belongs to the ELP4 family.</text>
</comment>
<keyword evidence="11" id="KW-1185">Reference proteome</keyword>
<evidence type="ECO:0000256" key="7">
    <source>
        <dbReference type="ARBA" id="ARBA00022694"/>
    </source>
</evidence>
<evidence type="ECO:0000256" key="6">
    <source>
        <dbReference type="ARBA" id="ARBA00022490"/>
    </source>
</evidence>
<dbReference type="InterPro" id="IPR008728">
    <property type="entry name" value="Elongator_complex_protein_4"/>
</dbReference>
<dbReference type="GeneID" id="71990724"/>
<proteinExistence type="inferred from homology"/>
<dbReference type="GO" id="GO:0005737">
    <property type="term" value="C:cytoplasm"/>
    <property type="evidence" value="ECO:0007669"/>
    <property type="project" value="UniProtKB-SubCell"/>
</dbReference>
<evidence type="ECO:0000256" key="8">
    <source>
        <dbReference type="ARBA" id="ARBA00023242"/>
    </source>
</evidence>
<dbReference type="PANTHER" id="PTHR12896">
    <property type="entry name" value="PAX6 NEIGHBOR PROTEIN PAXNEB"/>
    <property type="match status" value="1"/>
</dbReference>
<evidence type="ECO:0000256" key="2">
    <source>
        <dbReference type="ARBA" id="ARBA00004496"/>
    </source>
</evidence>
<dbReference type="AlphaFoldDB" id="A0A9Q8PEN2"/>
<dbReference type="RefSeq" id="XP_047765441.1">
    <property type="nucleotide sequence ID" value="XM_047909994.1"/>
</dbReference>
<dbReference type="KEGG" id="ffu:CLAFUR5_10846"/>
<evidence type="ECO:0000256" key="1">
    <source>
        <dbReference type="ARBA" id="ARBA00004123"/>
    </source>
</evidence>
<dbReference type="Proteomes" id="UP000756132">
    <property type="component" value="Chromosome 8"/>
</dbReference>
<protein>
    <recommendedName>
        <fullName evidence="5">Elongator complex protein 4</fullName>
    </recommendedName>
</protein>
<comment type="subcellular location">
    <subcellularLocation>
        <location evidence="2">Cytoplasm</location>
    </subcellularLocation>
    <subcellularLocation>
        <location evidence="1">Nucleus</location>
    </subcellularLocation>
</comment>
<feature type="compositionally biased region" description="Polar residues" evidence="9">
    <location>
        <begin position="34"/>
        <end position="45"/>
    </location>
</feature>
<dbReference type="GO" id="GO:0008023">
    <property type="term" value="C:transcription elongation factor complex"/>
    <property type="evidence" value="ECO:0007669"/>
    <property type="project" value="TreeGrafter"/>
</dbReference>
<dbReference type="OrthoDB" id="289162at2759"/>
<evidence type="ECO:0000256" key="3">
    <source>
        <dbReference type="ARBA" id="ARBA00005043"/>
    </source>
</evidence>
<gene>
    <name evidence="10" type="ORF">CLAFUR5_10846</name>
</gene>
<comment type="pathway">
    <text evidence="3">tRNA modification; 5-methoxycarbonylmethyl-2-thiouridine-tRNA biosynthesis.</text>
</comment>
<organism evidence="10 11">
    <name type="scientific">Passalora fulva</name>
    <name type="common">Tomato leaf mold</name>
    <name type="synonym">Cladosporium fulvum</name>
    <dbReference type="NCBI Taxonomy" id="5499"/>
    <lineage>
        <taxon>Eukaryota</taxon>
        <taxon>Fungi</taxon>
        <taxon>Dikarya</taxon>
        <taxon>Ascomycota</taxon>
        <taxon>Pezizomycotina</taxon>
        <taxon>Dothideomycetes</taxon>
        <taxon>Dothideomycetidae</taxon>
        <taxon>Mycosphaerellales</taxon>
        <taxon>Mycosphaerellaceae</taxon>
        <taxon>Fulvia</taxon>
    </lineage>
</organism>
<reference evidence="10" key="2">
    <citation type="journal article" date="2022" name="Microb. Genom.">
        <title>A chromosome-scale genome assembly of the tomato pathogen Cladosporium fulvum reveals a compartmentalized genome architecture and the presence of a dispensable chromosome.</title>
        <authorList>
            <person name="Zaccaron A.Z."/>
            <person name="Chen L.H."/>
            <person name="Samaras A."/>
            <person name="Stergiopoulos I."/>
        </authorList>
    </citation>
    <scope>NUCLEOTIDE SEQUENCE</scope>
    <source>
        <strain evidence="10">Race5_Kim</strain>
    </source>
</reference>
<keyword evidence="8" id="KW-0539">Nucleus</keyword>
<dbReference type="Gene3D" id="3.40.50.300">
    <property type="entry name" value="P-loop containing nucleotide triphosphate hydrolases"/>
    <property type="match status" value="1"/>
</dbReference>
<evidence type="ECO:0000313" key="11">
    <source>
        <dbReference type="Proteomes" id="UP000756132"/>
    </source>
</evidence>
<evidence type="ECO:0000256" key="9">
    <source>
        <dbReference type="SAM" id="MobiDB-lite"/>
    </source>
</evidence>
<name>A0A9Q8PEN2_PASFU</name>
<sequence>MAFRKRNVAIGRTPAQATLDAPVDSTPPGVRPSPLTSHPVTSTGAPSLDGLLGGHAGLALGSSLLIEESGTTDFAGVLLKYYAAEGISQGHMLHVVGVGDGWIRELPGIAECKHREKTNKTAVDEEKMKIAWRYERLGQAGERALPDRGSPSTSASSTTSPTEIPFTHTFDLTKKIALPQDARINHIPITPTPSPFDRILQSLTQSLKTTPPSTIHRLMISSLLSPALYPPSSCDPKNFLTFLRSLKSLLHQHPNRLTALLTLPLELHPRSSGLVRWAEILADGVIELTPFPHLMDAVNDLAQSGGARGTEEQPQGMVKVHKLPISTERGEGGAGAGNSMGEDLAFTVSRRKFVIQPFSLPPVEGDVEAQQEGGKVTAKDVEF</sequence>
<dbReference type="GO" id="GO:0033588">
    <property type="term" value="C:elongator holoenzyme complex"/>
    <property type="evidence" value="ECO:0007669"/>
    <property type="project" value="InterPro"/>
</dbReference>
<dbReference type="PANTHER" id="PTHR12896:SF1">
    <property type="entry name" value="ELONGATOR COMPLEX PROTEIN 4"/>
    <property type="match status" value="1"/>
</dbReference>
<keyword evidence="6" id="KW-0963">Cytoplasm</keyword>
<evidence type="ECO:0000256" key="4">
    <source>
        <dbReference type="ARBA" id="ARBA00007573"/>
    </source>
</evidence>
<dbReference type="EMBL" id="CP090170">
    <property type="protein sequence ID" value="UJO21075.1"/>
    <property type="molecule type" value="Genomic_DNA"/>
</dbReference>
<feature type="region of interest" description="Disordered" evidence="9">
    <location>
        <begin position="14"/>
        <end position="48"/>
    </location>
</feature>